<keyword evidence="4 10" id="KW-0813">Transport</keyword>
<dbReference type="InterPro" id="IPR010065">
    <property type="entry name" value="AA_ABC_transptr_permease_3TM"/>
</dbReference>
<evidence type="ECO:0000256" key="9">
    <source>
        <dbReference type="ARBA" id="ARBA00023136"/>
    </source>
</evidence>
<comment type="similarity">
    <text evidence="3">Belongs to the binding-protein-dependent transport system permease family. HisMQ subfamily.</text>
</comment>
<dbReference type="EMBL" id="CP045699">
    <property type="protein sequence ID" value="QGA65471.1"/>
    <property type="molecule type" value="Genomic_DNA"/>
</dbReference>
<feature type="transmembrane region" description="Helical" evidence="10">
    <location>
        <begin position="109"/>
        <end position="126"/>
    </location>
</feature>
<dbReference type="NCBIfam" id="TIGR01726">
    <property type="entry name" value="HEQRo_perm_3TM"/>
    <property type="match status" value="1"/>
</dbReference>
<feature type="transmembrane region" description="Helical" evidence="10">
    <location>
        <begin position="264"/>
        <end position="286"/>
    </location>
</feature>
<dbReference type="PANTHER" id="PTHR30614">
    <property type="entry name" value="MEMBRANE COMPONENT OF AMINO ACID ABC TRANSPORTER"/>
    <property type="match status" value="1"/>
</dbReference>
<keyword evidence="13" id="KW-1185">Reference proteome</keyword>
<dbReference type="SUPFAM" id="SSF161098">
    <property type="entry name" value="MetI-like"/>
    <property type="match status" value="1"/>
</dbReference>
<organism evidence="12 13">
    <name type="scientific">Vibrio algicola</name>
    <dbReference type="NCBI Taxonomy" id="2662262"/>
    <lineage>
        <taxon>Bacteria</taxon>
        <taxon>Pseudomonadati</taxon>
        <taxon>Pseudomonadota</taxon>
        <taxon>Gammaproteobacteria</taxon>
        <taxon>Vibrionales</taxon>
        <taxon>Vibrionaceae</taxon>
        <taxon>Vibrio</taxon>
    </lineage>
</organism>
<dbReference type="Pfam" id="PF00528">
    <property type="entry name" value="BPD_transp_1"/>
    <property type="match status" value="1"/>
</dbReference>
<evidence type="ECO:0000256" key="1">
    <source>
        <dbReference type="ARBA" id="ARBA00003159"/>
    </source>
</evidence>
<evidence type="ECO:0000256" key="4">
    <source>
        <dbReference type="ARBA" id="ARBA00022448"/>
    </source>
</evidence>
<dbReference type="GO" id="GO:0022857">
    <property type="term" value="F:transmembrane transporter activity"/>
    <property type="evidence" value="ECO:0007669"/>
    <property type="project" value="InterPro"/>
</dbReference>
<name>A0A5Q0TFJ2_9VIBR</name>
<evidence type="ECO:0000313" key="12">
    <source>
        <dbReference type="EMBL" id="QGA65471.1"/>
    </source>
</evidence>
<reference evidence="12 13" key="1">
    <citation type="submission" date="2019-10" db="EMBL/GenBank/DDBJ databases">
        <title>Vibrio sp. nov., isolated from Coralline algae surface.</title>
        <authorList>
            <person name="Geng Y."/>
            <person name="Zhang X."/>
        </authorList>
    </citation>
    <scope>NUCLEOTIDE SEQUENCE [LARGE SCALE GENOMIC DNA]</scope>
    <source>
        <strain evidence="12 13">SM1977</strain>
    </source>
</reference>
<keyword evidence="6 10" id="KW-0812">Transmembrane</keyword>
<evidence type="ECO:0000256" key="2">
    <source>
        <dbReference type="ARBA" id="ARBA00004429"/>
    </source>
</evidence>
<keyword evidence="7" id="KW-0029">Amino-acid transport</keyword>
<dbReference type="GO" id="GO:0006865">
    <property type="term" value="P:amino acid transport"/>
    <property type="evidence" value="ECO:0007669"/>
    <property type="project" value="UniProtKB-KW"/>
</dbReference>
<dbReference type="PROSITE" id="PS50928">
    <property type="entry name" value="ABC_TM1"/>
    <property type="match status" value="1"/>
</dbReference>
<sequence>MKISSVTKIGKLNRLDIFLLMLSGGFILWLCLKDSGSLSYHWHWHKALNLLFTPKSDGSVSYFIQGIFATLRLTFWGALLALVFGVLLGLGRRSSYFIIRMLANCYVQLVRNIPPLVFIFIFYFFIANQLVPLLGLEGILREHSGEINGLQRWLFGDANLWENLASGVLCIGMISAAYIGEVVRSGLDNIDQGQHEAAKTLGLSTWHRYRYIIAPQVLKAIVPPLAGQLISLVKDSSIISLISIQEMTFVGTEIANSSGMIFEVWIMVALCYFILCFSLSQAFAWLERAQRQI</sequence>
<dbReference type="AlphaFoldDB" id="A0A5Q0TFJ2"/>
<proteinExistence type="inferred from homology"/>
<evidence type="ECO:0000256" key="6">
    <source>
        <dbReference type="ARBA" id="ARBA00022692"/>
    </source>
</evidence>
<dbReference type="CDD" id="cd06261">
    <property type="entry name" value="TM_PBP2"/>
    <property type="match status" value="1"/>
</dbReference>
<evidence type="ECO:0000256" key="5">
    <source>
        <dbReference type="ARBA" id="ARBA00022475"/>
    </source>
</evidence>
<dbReference type="PANTHER" id="PTHR30614:SF20">
    <property type="entry name" value="GLUTAMINE TRANSPORT SYSTEM PERMEASE PROTEIN GLNP"/>
    <property type="match status" value="1"/>
</dbReference>
<comment type="subcellular location">
    <subcellularLocation>
        <location evidence="2">Cell inner membrane</location>
        <topology evidence="2">Multi-pass membrane protein</topology>
    </subcellularLocation>
    <subcellularLocation>
        <location evidence="10">Cell membrane</location>
        <topology evidence="10">Multi-pass membrane protein</topology>
    </subcellularLocation>
</comment>
<evidence type="ECO:0000313" key="13">
    <source>
        <dbReference type="Proteomes" id="UP000348942"/>
    </source>
</evidence>
<evidence type="ECO:0000256" key="8">
    <source>
        <dbReference type="ARBA" id="ARBA00022989"/>
    </source>
</evidence>
<dbReference type="InterPro" id="IPR035906">
    <property type="entry name" value="MetI-like_sf"/>
</dbReference>
<dbReference type="RefSeq" id="WP_153447619.1">
    <property type="nucleotide sequence ID" value="NZ_CP045699.1"/>
</dbReference>
<protein>
    <submittedName>
        <fullName evidence="12">ABC transporter permease subunit</fullName>
    </submittedName>
</protein>
<gene>
    <name evidence="12" type="ORF">GFB47_08620</name>
</gene>
<keyword evidence="5" id="KW-1003">Cell membrane</keyword>
<dbReference type="GO" id="GO:0043190">
    <property type="term" value="C:ATP-binding cassette (ABC) transporter complex"/>
    <property type="evidence" value="ECO:0007669"/>
    <property type="project" value="InterPro"/>
</dbReference>
<feature type="transmembrane region" description="Helical" evidence="10">
    <location>
        <begin position="12"/>
        <end position="32"/>
    </location>
</feature>
<dbReference type="InterPro" id="IPR043429">
    <property type="entry name" value="ArtM/GltK/GlnP/TcyL/YhdX-like"/>
</dbReference>
<comment type="function">
    <text evidence="1">Part of the binding-protein-dependent transport system for glutamine; probably responsible for the translocation of the substrate across the membrane.</text>
</comment>
<feature type="transmembrane region" description="Helical" evidence="10">
    <location>
        <begin position="62"/>
        <end position="88"/>
    </location>
</feature>
<accession>A0A5Q0TFJ2</accession>
<feature type="domain" description="ABC transmembrane type-1" evidence="11">
    <location>
        <begin position="67"/>
        <end position="283"/>
    </location>
</feature>
<evidence type="ECO:0000256" key="3">
    <source>
        <dbReference type="ARBA" id="ARBA00010072"/>
    </source>
</evidence>
<dbReference type="Proteomes" id="UP000348942">
    <property type="component" value="Chromosome 1"/>
</dbReference>
<keyword evidence="8 10" id="KW-1133">Transmembrane helix</keyword>
<evidence type="ECO:0000256" key="7">
    <source>
        <dbReference type="ARBA" id="ARBA00022970"/>
    </source>
</evidence>
<evidence type="ECO:0000259" key="11">
    <source>
        <dbReference type="PROSITE" id="PS50928"/>
    </source>
</evidence>
<dbReference type="Gene3D" id="1.10.3720.10">
    <property type="entry name" value="MetI-like"/>
    <property type="match status" value="1"/>
</dbReference>
<keyword evidence="9 10" id="KW-0472">Membrane</keyword>
<dbReference type="InterPro" id="IPR000515">
    <property type="entry name" value="MetI-like"/>
</dbReference>
<evidence type="ECO:0000256" key="10">
    <source>
        <dbReference type="RuleBase" id="RU363032"/>
    </source>
</evidence>